<evidence type="ECO:0000313" key="2">
    <source>
        <dbReference type="Proteomes" id="UP001162992"/>
    </source>
</evidence>
<organism evidence="1 2">
    <name type="scientific">Diphasiastrum complanatum</name>
    <name type="common">Issler's clubmoss</name>
    <name type="synonym">Lycopodium complanatum</name>
    <dbReference type="NCBI Taxonomy" id="34168"/>
    <lineage>
        <taxon>Eukaryota</taxon>
        <taxon>Viridiplantae</taxon>
        <taxon>Streptophyta</taxon>
        <taxon>Embryophyta</taxon>
        <taxon>Tracheophyta</taxon>
        <taxon>Lycopodiopsida</taxon>
        <taxon>Lycopodiales</taxon>
        <taxon>Lycopodiaceae</taxon>
        <taxon>Lycopodioideae</taxon>
        <taxon>Diphasiastrum</taxon>
    </lineage>
</organism>
<evidence type="ECO:0000313" key="1">
    <source>
        <dbReference type="EMBL" id="KAJ7555791.1"/>
    </source>
</evidence>
<dbReference type="Proteomes" id="UP001162992">
    <property type="component" value="Chromosome 5"/>
</dbReference>
<keyword evidence="2" id="KW-1185">Reference proteome</keyword>
<dbReference type="EMBL" id="CM055096">
    <property type="protein sequence ID" value="KAJ7555791.1"/>
    <property type="molecule type" value="Genomic_DNA"/>
</dbReference>
<proteinExistence type="predicted"/>
<sequence>MFQPAWHELRGCLLTTYYYSSTAYARSIDPPISLLRFFIKRSASSCFWKPQFRFSKFLVSFVLLLFVAIKSRVSSAALINPPSKLIAVGRLSIPHAILPNGFSNQSLDPQGGCRSISCCDCISSWNGVGPGGSGACAGQWRQFWYSNAFNCSWNSSDSGRTYIQLFNVICCTGANRFCHESTI</sequence>
<name>A0ACC2DNC0_DIPCM</name>
<gene>
    <name evidence="1" type="ORF">O6H91_05G055200</name>
</gene>
<comment type="caution">
    <text evidence="1">The sequence shown here is derived from an EMBL/GenBank/DDBJ whole genome shotgun (WGS) entry which is preliminary data.</text>
</comment>
<reference evidence="2" key="1">
    <citation type="journal article" date="2024" name="Proc. Natl. Acad. Sci. U.S.A.">
        <title>Extraordinary preservation of gene collinearity over three hundred million years revealed in homosporous lycophytes.</title>
        <authorList>
            <person name="Li C."/>
            <person name="Wickell D."/>
            <person name="Kuo L.Y."/>
            <person name="Chen X."/>
            <person name="Nie B."/>
            <person name="Liao X."/>
            <person name="Peng D."/>
            <person name="Ji J."/>
            <person name="Jenkins J."/>
            <person name="Williams M."/>
            <person name="Shu S."/>
            <person name="Plott C."/>
            <person name="Barry K."/>
            <person name="Rajasekar S."/>
            <person name="Grimwood J."/>
            <person name="Han X."/>
            <person name="Sun S."/>
            <person name="Hou Z."/>
            <person name="He W."/>
            <person name="Dai G."/>
            <person name="Sun C."/>
            <person name="Schmutz J."/>
            <person name="Leebens-Mack J.H."/>
            <person name="Li F.W."/>
            <person name="Wang L."/>
        </authorList>
    </citation>
    <scope>NUCLEOTIDE SEQUENCE [LARGE SCALE GENOMIC DNA]</scope>
    <source>
        <strain evidence="2">cv. PW_Plant_1</strain>
    </source>
</reference>
<accession>A0ACC2DNC0</accession>
<protein>
    <submittedName>
        <fullName evidence="1">Uncharacterized protein</fullName>
    </submittedName>
</protein>